<dbReference type="AlphaFoldDB" id="A0A9J6DY03"/>
<dbReference type="InterPro" id="IPR036291">
    <property type="entry name" value="NAD(P)-bd_dom_sf"/>
</dbReference>
<comment type="function">
    <text evidence="1">Catalyzes the reduction of fatty acyl-CoA to fatty alcohols.</text>
</comment>
<dbReference type="GO" id="GO:0035336">
    <property type="term" value="P:long-chain fatty-acyl-CoA metabolic process"/>
    <property type="evidence" value="ECO:0007669"/>
    <property type="project" value="TreeGrafter"/>
</dbReference>
<feature type="domain" description="Thioester reductase (TE)" evidence="2">
    <location>
        <begin position="62"/>
        <end position="109"/>
    </location>
</feature>
<evidence type="ECO:0000313" key="3">
    <source>
        <dbReference type="EMBL" id="KAH8026770.1"/>
    </source>
</evidence>
<dbReference type="SUPFAM" id="SSF51735">
    <property type="entry name" value="NAD(P)-binding Rossmann-fold domains"/>
    <property type="match status" value="1"/>
</dbReference>
<evidence type="ECO:0000256" key="1">
    <source>
        <dbReference type="RuleBase" id="RU363097"/>
    </source>
</evidence>
<dbReference type="Pfam" id="PF07993">
    <property type="entry name" value="NAD_binding_4"/>
    <property type="match status" value="1"/>
</dbReference>
<evidence type="ECO:0000259" key="2">
    <source>
        <dbReference type="Pfam" id="PF07993"/>
    </source>
</evidence>
<dbReference type="PANTHER" id="PTHR11011:SF45">
    <property type="entry name" value="FATTY ACYL-COA REDUCTASE CG8306-RELATED"/>
    <property type="match status" value="1"/>
</dbReference>
<protein>
    <recommendedName>
        <fullName evidence="1">Fatty acyl-CoA reductase</fullName>
        <ecNumber evidence="1">1.2.1.84</ecNumber>
    </recommendedName>
</protein>
<evidence type="ECO:0000313" key="4">
    <source>
        <dbReference type="Proteomes" id="UP000821866"/>
    </source>
</evidence>
<dbReference type="Proteomes" id="UP000821866">
    <property type="component" value="Unassembled WGS sequence"/>
</dbReference>
<organism evidence="3 4">
    <name type="scientific">Rhipicephalus microplus</name>
    <name type="common">Cattle tick</name>
    <name type="synonym">Boophilus microplus</name>
    <dbReference type="NCBI Taxonomy" id="6941"/>
    <lineage>
        <taxon>Eukaryota</taxon>
        <taxon>Metazoa</taxon>
        <taxon>Ecdysozoa</taxon>
        <taxon>Arthropoda</taxon>
        <taxon>Chelicerata</taxon>
        <taxon>Arachnida</taxon>
        <taxon>Acari</taxon>
        <taxon>Parasitiformes</taxon>
        <taxon>Ixodida</taxon>
        <taxon>Ixodoidea</taxon>
        <taxon>Ixodidae</taxon>
        <taxon>Rhipicephalinae</taxon>
        <taxon>Rhipicephalus</taxon>
        <taxon>Boophilus</taxon>
    </lineage>
</organism>
<accession>A0A9J6DY03</accession>
<dbReference type="PANTHER" id="PTHR11011">
    <property type="entry name" value="MALE STERILITY PROTEIN 2-RELATED"/>
    <property type="match status" value="1"/>
</dbReference>
<keyword evidence="1" id="KW-0521">NADP</keyword>
<dbReference type="GO" id="GO:0102965">
    <property type="term" value="F:alcohol-forming long-chain fatty acyl-CoA reductase activity"/>
    <property type="evidence" value="ECO:0007669"/>
    <property type="project" value="UniProtKB-EC"/>
</dbReference>
<gene>
    <name evidence="3" type="ORF">HPB51_024319</name>
</gene>
<dbReference type="VEuPathDB" id="VectorBase:LOC119169118"/>
<comment type="catalytic activity">
    <reaction evidence="1">
        <text>a long-chain fatty acyl-CoA + 2 NADPH + 2 H(+) = a long-chain primary fatty alcohol + 2 NADP(+) + CoA</text>
        <dbReference type="Rhea" id="RHEA:52716"/>
        <dbReference type="ChEBI" id="CHEBI:15378"/>
        <dbReference type="ChEBI" id="CHEBI:57287"/>
        <dbReference type="ChEBI" id="CHEBI:57783"/>
        <dbReference type="ChEBI" id="CHEBI:58349"/>
        <dbReference type="ChEBI" id="CHEBI:77396"/>
        <dbReference type="ChEBI" id="CHEBI:83139"/>
        <dbReference type="EC" id="1.2.1.84"/>
    </reaction>
</comment>
<keyword evidence="1" id="KW-0443">Lipid metabolism</keyword>
<dbReference type="Gene3D" id="3.40.50.720">
    <property type="entry name" value="NAD(P)-binding Rossmann-like Domain"/>
    <property type="match status" value="1"/>
</dbReference>
<sequence length="114" mass="12401">MQKHDSTDHLTQRKIVATLAAHAQAHGSVHNLVQAAPMNGAKSKRGGHSPIEHFFRDKAVFITGGTGFLGKILIEKLLRSCSGVKAVYVLLRAKDGIQPNDRLQEMFQCPALSS</sequence>
<proteinExistence type="inferred from homology"/>
<comment type="caution">
    <text evidence="3">The sequence shown here is derived from an EMBL/GenBank/DDBJ whole genome shotgun (WGS) entry which is preliminary data.</text>
</comment>
<dbReference type="InterPro" id="IPR026055">
    <property type="entry name" value="FAR"/>
</dbReference>
<reference evidence="3" key="1">
    <citation type="journal article" date="2020" name="Cell">
        <title>Large-Scale Comparative Analyses of Tick Genomes Elucidate Their Genetic Diversity and Vector Capacities.</title>
        <authorList>
            <consortium name="Tick Genome and Microbiome Consortium (TIGMIC)"/>
            <person name="Jia N."/>
            <person name="Wang J."/>
            <person name="Shi W."/>
            <person name="Du L."/>
            <person name="Sun Y."/>
            <person name="Zhan W."/>
            <person name="Jiang J.F."/>
            <person name="Wang Q."/>
            <person name="Zhang B."/>
            <person name="Ji P."/>
            <person name="Bell-Sakyi L."/>
            <person name="Cui X.M."/>
            <person name="Yuan T.T."/>
            <person name="Jiang B.G."/>
            <person name="Yang W.F."/>
            <person name="Lam T.T."/>
            <person name="Chang Q.C."/>
            <person name="Ding S.J."/>
            <person name="Wang X.J."/>
            <person name="Zhu J.G."/>
            <person name="Ruan X.D."/>
            <person name="Zhao L."/>
            <person name="Wei J.T."/>
            <person name="Ye R.Z."/>
            <person name="Que T.C."/>
            <person name="Du C.H."/>
            <person name="Zhou Y.H."/>
            <person name="Cheng J.X."/>
            <person name="Dai P.F."/>
            <person name="Guo W.B."/>
            <person name="Han X.H."/>
            <person name="Huang E.J."/>
            <person name="Li L.F."/>
            <person name="Wei W."/>
            <person name="Gao Y.C."/>
            <person name="Liu J.Z."/>
            <person name="Shao H.Z."/>
            <person name="Wang X."/>
            <person name="Wang C.C."/>
            <person name="Yang T.C."/>
            <person name="Huo Q.B."/>
            <person name="Li W."/>
            <person name="Chen H.Y."/>
            <person name="Chen S.E."/>
            <person name="Zhou L.G."/>
            <person name="Ni X.B."/>
            <person name="Tian J.H."/>
            <person name="Sheng Y."/>
            <person name="Liu T."/>
            <person name="Pan Y.S."/>
            <person name="Xia L.Y."/>
            <person name="Li J."/>
            <person name="Zhao F."/>
            <person name="Cao W.C."/>
        </authorList>
    </citation>
    <scope>NUCLEOTIDE SEQUENCE</scope>
    <source>
        <strain evidence="3">Rmic-2018</strain>
    </source>
</reference>
<dbReference type="GO" id="GO:0080019">
    <property type="term" value="F:alcohol-forming very long-chain fatty acyl-CoA reductase activity"/>
    <property type="evidence" value="ECO:0007669"/>
    <property type="project" value="InterPro"/>
</dbReference>
<dbReference type="EC" id="1.2.1.84" evidence="1"/>
<dbReference type="InterPro" id="IPR013120">
    <property type="entry name" value="FAR_NAD-bd"/>
</dbReference>
<name>A0A9J6DY03_RHIMP</name>
<keyword evidence="1" id="KW-0560">Oxidoreductase</keyword>
<dbReference type="EMBL" id="JABSTU010000007">
    <property type="protein sequence ID" value="KAH8026770.1"/>
    <property type="molecule type" value="Genomic_DNA"/>
</dbReference>
<reference evidence="3" key="2">
    <citation type="submission" date="2021-09" db="EMBL/GenBank/DDBJ databases">
        <authorList>
            <person name="Jia N."/>
            <person name="Wang J."/>
            <person name="Shi W."/>
            <person name="Du L."/>
            <person name="Sun Y."/>
            <person name="Zhan W."/>
            <person name="Jiang J."/>
            <person name="Wang Q."/>
            <person name="Zhang B."/>
            <person name="Ji P."/>
            <person name="Sakyi L.B."/>
            <person name="Cui X."/>
            <person name="Yuan T."/>
            <person name="Jiang B."/>
            <person name="Yang W."/>
            <person name="Lam T.T.-Y."/>
            <person name="Chang Q."/>
            <person name="Ding S."/>
            <person name="Wang X."/>
            <person name="Zhu J."/>
            <person name="Ruan X."/>
            <person name="Zhao L."/>
            <person name="Wei J."/>
            <person name="Que T."/>
            <person name="Du C."/>
            <person name="Cheng J."/>
            <person name="Dai P."/>
            <person name="Han X."/>
            <person name="Huang E."/>
            <person name="Gao Y."/>
            <person name="Liu J."/>
            <person name="Shao H."/>
            <person name="Ye R."/>
            <person name="Li L."/>
            <person name="Wei W."/>
            <person name="Wang X."/>
            <person name="Wang C."/>
            <person name="Huo Q."/>
            <person name="Li W."/>
            <person name="Guo W."/>
            <person name="Chen H."/>
            <person name="Chen S."/>
            <person name="Zhou L."/>
            <person name="Zhou L."/>
            <person name="Ni X."/>
            <person name="Tian J."/>
            <person name="Zhou Y."/>
            <person name="Sheng Y."/>
            <person name="Liu T."/>
            <person name="Pan Y."/>
            <person name="Xia L."/>
            <person name="Li J."/>
            <person name="Zhao F."/>
            <person name="Cao W."/>
        </authorList>
    </citation>
    <scope>NUCLEOTIDE SEQUENCE</scope>
    <source>
        <strain evidence="3">Rmic-2018</strain>
        <tissue evidence="3">Larvae</tissue>
    </source>
</reference>
<keyword evidence="1" id="KW-0444">Lipid biosynthesis</keyword>
<dbReference type="GO" id="GO:0005777">
    <property type="term" value="C:peroxisome"/>
    <property type="evidence" value="ECO:0007669"/>
    <property type="project" value="TreeGrafter"/>
</dbReference>
<comment type="similarity">
    <text evidence="1">Belongs to the fatty acyl-CoA reductase family.</text>
</comment>
<keyword evidence="4" id="KW-1185">Reference proteome</keyword>